<dbReference type="AlphaFoldDB" id="A0A1V4QFQ0"/>
<reference evidence="2" key="1">
    <citation type="submission" date="2017-01" db="EMBL/GenBank/DDBJ databases">
        <title>Novel pathways for hydrocarbon cycling and metabolic interdependencies in hydrothermal sediment communities.</title>
        <authorList>
            <person name="Dombrowski N."/>
            <person name="Seitz K."/>
            <person name="Teske A."/>
            <person name="Baker B."/>
        </authorList>
    </citation>
    <scope>NUCLEOTIDE SEQUENCE [LARGE SCALE GENOMIC DNA]</scope>
</reference>
<organism evidence="1 2">
    <name type="scientific">candidate division WOR-3 bacterium 4484_100</name>
    <dbReference type="NCBI Taxonomy" id="1936077"/>
    <lineage>
        <taxon>Bacteria</taxon>
        <taxon>Bacteria division WOR-3</taxon>
    </lineage>
</organism>
<evidence type="ECO:0000313" key="2">
    <source>
        <dbReference type="Proteomes" id="UP000191663"/>
    </source>
</evidence>
<name>A0A1V4QFQ0_UNCW3</name>
<accession>A0A1V4QFQ0</accession>
<protein>
    <submittedName>
        <fullName evidence="1">Uncharacterized protein</fullName>
    </submittedName>
</protein>
<dbReference type="Proteomes" id="UP000191663">
    <property type="component" value="Unassembled WGS sequence"/>
</dbReference>
<dbReference type="EMBL" id="MUKB01000088">
    <property type="protein sequence ID" value="OPX17705.1"/>
    <property type="molecule type" value="Genomic_DNA"/>
</dbReference>
<gene>
    <name evidence="1" type="ORF">BXT86_05075</name>
</gene>
<comment type="caution">
    <text evidence="1">The sequence shown here is derived from an EMBL/GenBank/DDBJ whole genome shotgun (WGS) entry which is preliminary data.</text>
</comment>
<sequence>MRKFTNALLAGLGLAARVRKRFLYIFDELVKEGESVRTQSEFLKHHWTKVNKAQDRFDELCTRIAERANLVTRSQFEQLNKKIDKLLKQKRSG</sequence>
<proteinExistence type="predicted"/>
<evidence type="ECO:0000313" key="1">
    <source>
        <dbReference type="EMBL" id="OPX17705.1"/>
    </source>
</evidence>